<reference evidence="2" key="1">
    <citation type="journal article" date="2020" name="Stud. Mycol.">
        <title>101 Dothideomycetes genomes: a test case for predicting lifestyles and emergence of pathogens.</title>
        <authorList>
            <person name="Haridas S."/>
            <person name="Albert R."/>
            <person name="Binder M."/>
            <person name="Bloem J."/>
            <person name="Labutti K."/>
            <person name="Salamov A."/>
            <person name="Andreopoulos B."/>
            <person name="Baker S."/>
            <person name="Barry K."/>
            <person name="Bills G."/>
            <person name="Bluhm B."/>
            <person name="Cannon C."/>
            <person name="Castanera R."/>
            <person name="Culley D."/>
            <person name="Daum C."/>
            <person name="Ezra D."/>
            <person name="Gonzalez J."/>
            <person name="Henrissat B."/>
            <person name="Kuo A."/>
            <person name="Liang C."/>
            <person name="Lipzen A."/>
            <person name="Lutzoni F."/>
            <person name="Magnuson J."/>
            <person name="Mondo S."/>
            <person name="Nolan M."/>
            <person name="Ohm R."/>
            <person name="Pangilinan J."/>
            <person name="Park H.-J."/>
            <person name="Ramirez L."/>
            <person name="Alfaro M."/>
            <person name="Sun H."/>
            <person name="Tritt A."/>
            <person name="Yoshinaga Y."/>
            <person name="Zwiers L.-H."/>
            <person name="Turgeon B."/>
            <person name="Goodwin S."/>
            <person name="Spatafora J."/>
            <person name="Crous P."/>
            <person name="Grigoriev I."/>
        </authorList>
    </citation>
    <scope>NUCLEOTIDE SEQUENCE</scope>
    <source>
        <strain evidence="2">CBS 125425</strain>
    </source>
</reference>
<dbReference type="Proteomes" id="UP000799444">
    <property type="component" value="Unassembled WGS sequence"/>
</dbReference>
<evidence type="ECO:0000313" key="3">
    <source>
        <dbReference type="Proteomes" id="UP000799444"/>
    </source>
</evidence>
<feature type="compositionally biased region" description="Basic and acidic residues" evidence="1">
    <location>
        <begin position="215"/>
        <end position="227"/>
    </location>
</feature>
<feature type="compositionally biased region" description="Polar residues" evidence="1">
    <location>
        <begin position="393"/>
        <end position="405"/>
    </location>
</feature>
<feature type="compositionally biased region" description="Polar residues" evidence="1">
    <location>
        <begin position="287"/>
        <end position="297"/>
    </location>
</feature>
<dbReference type="OrthoDB" id="3946385at2759"/>
<protein>
    <submittedName>
        <fullName evidence="2">Uncharacterized protein</fullName>
    </submittedName>
</protein>
<feature type="compositionally biased region" description="Basic and acidic residues" evidence="1">
    <location>
        <begin position="185"/>
        <end position="197"/>
    </location>
</feature>
<evidence type="ECO:0000256" key="1">
    <source>
        <dbReference type="SAM" id="MobiDB-lite"/>
    </source>
</evidence>
<organism evidence="2 3">
    <name type="scientific">Polyplosphaeria fusca</name>
    <dbReference type="NCBI Taxonomy" id="682080"/>
    <lineage>
        <taxon>Eukaryota</taxon>
        <taxon>Fungi</taxon>
        <taxon>Dikarya</taxon>
        <taxon>Ascomycota</taxon>
        <taxon>Pezizomycotina</taxon>
        <taxon>Dothideomycetes</taxon>
        <taxon>Pleosporomycetidae</taxon>
        <taxon>Pleosporales</taxon>
        <taxon>Tetraplosphaeriaceae</taxon>
        <taxon>Polyplosphaeria</taxon>
    </lineage>
</organism>
<accession>A0A9P4QY06</accession>
<dbReference type="EMBL" id="ML996159">
    <property type="protein sequence ID" value="KAF2733585.1"/>
    <property type="molecule type" value="Genomic_DNA"/>
</dbReference>
<feature type="region of interest" description="Disordered" evidence="1">
    <location>
        <begin position="1"/>
        <end position="109"/>
    </location>
</feature>
<sequence length="405" mass="42967">MPTKSSSPGPNSASQAAPRQPRKKVAGIDKEVEARAGSAGGIVLSKEQTKPSTSTAMSAAPAPKAAASADASTATASGPNRQRRRPRKLNRDEVPPSTSTQPTGNATVNKALATASTTELEALKSRVRGLEAKVEELYVSGAARGSKSPRRRGKGRKTSAQQAPPVISEPTIHEDEDEEEEADEELTRLEDELEVARQDLATYRPGTRPRSKRSASHDSEYIEEIPRGEAGVDDMMSTGDRQITLSGSYRIPLPSSVNMDDVKNIQSGVNAAQNVASRFMEQRRAQRATQNTNQPSGKSAAKRAPSTAVVKESDEKQSWGEWFGGYSVAISRAVKNIEAEAALESQRAGATPKRPAQARTASAPATKSTAVAKPAKTAPGKAAQRPALKPRATNISNEQVQGLMG</sequence>
<feature type="region of interest" description="Disordered" evidence="1">
    <location>
        <begin position="279"/>
        <end position="316"/>
    </location>
</feature>
<comment type="caution">
    <text evidence="2">The sequence shown here is derived from an EMBL/GenBank/DDBJ whole genome shotgun (WGS) entry which is preliminary data.</text>
</comment>
<feature type="compositionally biased region" description="Basic residues" evidence="1">
    <location>
        <begin position="147"/>
        <end position="157"/>
    </location>
</feature>
<keyword evidence="3" id="KW-1185">Reference proteome</keyword>
<gene>
    <name evidence="2" type="ORF">EJ04DRAFT_513088</name>
</gene>
<name>A0A9P4QY06_9PLEO</name>
<dbReference type="AlphaFoldDB" id="A0A9P4QY06"/>
<feature type="region of interest" description="Disordered" evidence="1">
    <location>
        <begin position="342"/>
        <end position="405"/>
    </location>
</feature>
<feature type="region of interest" description="Disordered" evidence="1">
    <location>
        <begin position="134"/>
        <end position="235"/>
    </location>
</feature>
<proteinExistence type="predicted"/>
<feature type="compositionally biased region" description="Acidic residues" evidence="1">
    <location>
        <begin position="174"/>
        <end position="184"/>
    </location>
</feature>
<feature type="compositionally biased region" description="Polar residues" evidence="1">
    <location>
        <begin position="96"/>
        <end position="108"/>
    </location>
</feature>
<feature type="compositionally biased region" description="Polar residues" evidence="1">
    <location>
        <begin position="1"/>
        <end position="17"/>
    </location>
</feature>
<feature type="compositionally biased region" description="Low complexity" evidence="1">
    <location>
        <begin position="50"/>
        <end position="80"/>
    </location>
</feature>
<feature type="compositionally biased region" description="Low complexity" evidence="1">
    <location>
        <begin position="358"/>
        <end position="383"/>
    </location>
</feature>
<evidence type="ECO:0000313" key="2">
    <source>
        <dbReference type="EMBL" id="KAF2733585.1"/>
    </source>
</evidence>